<comment type="caution">
    <text evidence="2">The sequence shown here is derived from an EMBL/GenBank/DDBJ whole genome shotgun (WGS) entry which is preliminary data.</text>
</comment>
<gene>
    <name evidence="2" type="ORF">AAE3_LOCUS13602</name>
</gene>
<evidence type="ECO:0000256" key="1">
    <source>
        <dbReference type="SAM" id="MobiDB-lite"/>
    </source>
</evidence>
<sequence>MPNTMLSLTTAPNTTNYYSVTTESDVSGYADSSYADSDFDAPTNRCSNTASNTSHEIDDSAPQTPDTISEFDTDDSDNESNESNFEHGPLSGSMIVHRAFYHAEPYTFIGKAFDELPEAAQKFLVKMGLWPMDEETFDREEFFERVYTIREARRDRLERTLEGVSRAIAKEMLVRADEGPASATNVHGGGEGPASGAATPGLAPSARENVVGVLLYPEWQEHLEAYVEEIDALIWVDMRLRLGAEPSLSVKGYLREREEDVERMTEFAVQCLQRTFERVKEERGAAWLMEKIMEGKRGEGDDLFESIDSIAHISPVSPLSGAEENGQWVTVTA</sequence>
<dbReference type="EMBL" id="CACVBS010000107">
    <property type="protein sequence ID" value="CAA7271367.1"/>
    <property type="molecule type" value="Genomic_DNA"/>
</dbReference>
<accession>A0A8S0X208</accession>
<dbReference type="OrthoDB" id="3058287at2759"/>
<proteinExistence type="predicted"/>
<feature type="compositionally biased region" description="Polar residues" evidence="1">
    <location>
        <begin position="44"/>
        <end position="54"/>
    </location>
</feature>
<feature type="region of interest" description="Disordered" evidence="1">
    <location>
        <begin position="29"/>
        <end position="89"/>
    </location>
</feature>
<organism evidence="2 3">
    <name type="scientific">Cyclocybe aegerita</name>
    <name type="common">Black poplar mushroom</name>
    <name type="synonym">Agrocybe aegerita</name>
    <dbReference type="NCBI Taxonomy" id="1973307"/>
    <lineage>
        <taxon>Eukaryota</taxon>
        <taxon>Fungi</taxon>
        <taxon>Dikarya</taxon>
        <taxon>Basidiomycota</taxon>
        <taxon>Agaricomycotina</taxon>
        <taxon>Agaricomycetes</taxon>
        <taxon>Agaricomycetidae</taxon>
        <taxon>Agaricales</taxon>
        <taxon>Agaricineae</taxon>
        <taxon>Bolbitiaceae</taxon>
        <taxon>Cyclocybe</taxon>
    </lineage>
</organism>
<protein>
    <submittedName>
        <fullName evidence="2">Uncharacterized protein</fullName>
    </submittedName>
</protein>
<dbReference type="AlphaFoldDB" id="A0A8S0X208"/>
<evidence type="ECO:0000313" key="3">
    <source>
        <dbReference type="Proteomes" id="UP000467700"/>
    </source>
</evidence>
<dbReference type="Proteomes" id="UP000467700">
    <property type="component" value="Unassembled WGS sequence"/>
</dbReference>
<keyword evidence="3" id="KW-1185">Reference proteome</keyword>
<reference evidence="2 3" key="1">
    <citation type="submission" date="2020-01" db="EMBL/GenBank/DDBJ databases">
        <authorList>
            <person name="Gupta K D."/>
        </authorList>
    </citation>
    <scope>NUCLEOTIDE SEQUENCE [LARGE SCALE GENOMIC DNA]</scope>
</reference>
<feature type="region of interest" description="Disordered" evidence="1">
    <location>
        <begin position="179"/>
        <end position="201"/>
    </location>
</feature>
<feature type="compositionally biased region" description="Acidic residues" evidence="1">
    <location>
        <begin position="69"/>
        <end position="80"/>
    </location>
</feature>
<name>A0A8S0X208_CYCAE</name>
<evidence type="ECO:0000313" key="2">
    <source>
        <dbReference type="EMBL" id="CAA7271367.1"/>
    </source>
</evidence>